<protein>
    <recommendedName>
        <fullName evidence="4">DUF1614 domain-containing protein</fullName>
    </recommendedName>
</protein>
<evidence type="ECO:0000313" key="2">
    <source>
        <dbReference type="EMBL" id="QDT23330.1"/>
    </source>
</evidence>
<name>A0A517PVC6_9PLAN</name>
<feature type="transmembrane region" description="Helical" evidence="1">
    <location>
        <begin position="227"/>
        <end position="249"/>
    </location>
</feature>
<organism evidence="2 3">
    <name type="scientific">Gimesia chilikensis</name>
    <dbReference type="NCBI Taxonomy" id="2605989"/>
    <lineage>
        <taxon>Bacteria</taxon>
        <taxon>Pseudomonadati</taxon>
        <taxon>Planctomycetota</taxon>
        <taxon>Planctomycetia</taxon>
        <taxon>Planctomycetales</taxon>
        <taxon>Planctomycetaceae</taxon>
        <taxon>Gimesia</taxon>
    </lineage>
</organism>
<keyword evidence="1" id="KW-1133">Transmembrane helix</keyword>
<gene>
    <name evidence="2" type="ORF">HG66A1_51470</name>
</gene>
<dbReference type="EMBL" id="CP036266">
    <property type="protein sequence ID" value="QDT23330.1"/>
    <property type="molecule type" value="Genomic_DNA"/>
</dbReference>
<feature type="transmembrane region" description="Helical" evidence="1">
    <location>
        <begin position="127"/>
        <end position="147"/>
    </location>
</feature>
<keyword evidence="3" id="KW-1185">Reference proteome</keyword>
<feature type="transmembrane region" description="Helical" evidence="1">
    <location>
        <begin position="12"/>
        <end position="35"/>
    </location>
</feature>
<sequence>MSSPQPNPYANAQAAGCMLFSLMIFLGCILPLMFVNLAETALRNLHLSPMAAVLVLFGMIFGSLINFPIARFPLDKEVNVPYFGPLGGVQIMPQMQKLRQEAIVAVNLGGCVIPVLLAIWLSRYIFAGGQTPTLAMIFGMALNILICNRTSRLVPGMGIVIPFFIPPLVAVCSTILGFGILAPMAGEVGRDFEALRAPVAFVIGISGPLIGADLMHWNDFKKLEAPSISIGGAGTWDGIVLSGLIAALVI</sequence>
<dbReference type="RefSeq" id="WP_145190582.1">
    <property type="nucleotide sequence ID" value="NZ_CP036266.1"/>
</dbReference>
<evidence type="ECO:0000313" key="3">
    <source>
        <dbReference type="Proteomes" id="UP000320421"/>
    </source>
</evidence>
<keyword evidence="1" id="KW-0812">Transmembrane</keyword>
<accession>A0A517PVC6</accession>
<keyword evidence="1" id="KW-0472">Membrane</keyword>
<reference evidence="2 3" key="1">
    <citation type="submission" date="2019-02" db="EMBL/GenBank/DDBJ databases">
        <title>Deep-cultivation of Planctomycetes and their phenomic and genomic characterization uncovers novel biology.</title>
        <authorList>
            <person name="Wiegand S."/>
            <person name="Jogler M."/>
            <person name="Boedeker C."/>
            <person name="Pinto D."/>
            <person name="Vollmers J."/>
            <person name="Rivas-Marin E."/>
            <person name="Kohn T."/>
            <person name="Peeters S.H."/>
            <person name="Heuer A."/>
            <person name="Rast P."/>
            <person name="Oberbeckmann S."/>
            <person name="Bunk B."/>
            <person name="Jeske O."/>
            <person name="Meyerdierks A."/>
            <person name="Storesund J.E."/>
            <person name="Kallscheuer N."/>
            <person name="Luecker S."/>
            <person name="Lage O.M."/>
            <person name="Pohl T."/>
            <person name="Merkel B.J."/>
            <person name="Hornburger P."/>
            <person name="Mueller R.-W."/>
            <person name="Bruemmer F."/>
            <person name="Labrenz M."/>
            <person name="Spormann A.M."/>
            <person name="Op den Camp H."/>
            <person name="Overmann J."/>
            <person name="Amann R."/>
            <person name="Jetten M.S.M."/>
            <person name="Mascher T."/>
            <person name="Medema M.H."/>
            <person name="Devos D.P."/>
            <person name="Kaster A.-K."/>
            <person name="Ovreas L."/>
            <person name="Rohde M."/>
            <person name="Galperin M.Y."/>
            <person name="Jogler C."/>
        </authorList>
    </citation>
    <scope>NUCLEOTIDE SEQUENCE [LARGE SCALE GENOMIC DNA]</scope>
    <source>
        <strain evidence="2 3">HG66A1</strain>
    </source>
</reference>
<dbReference type="Pfam" id="PF07758">
    <property type="entry name" value="DUF1614"/>
    <property type="match status" value="1"/>
</dbReference>
<dbReference type="AlphaFoldDB" id="A0A517PVC6"/>
<feature type="transmembrane region" description="Helical" evidence="1">
    <location>
        <begin position="102"/>
        <end position="121"/>
    </location>
</feature>
<feature type="transmembrane region" description="Helical" evidence="1">
    <location>
        <begin position="159"/>
        <end position="182"/>
    </location>
</feature>
<evidence type="ECO:0008006" key="4">
    <source>
        <dbReference type="Google" id="ProtNLM"/>
    </source>
</evidence>
<proteinExistence type="predicted"/>
<dbReference type="Proteomes" id="UP000320421">
    <property type="component" value="Chromosome"/>
</dbReference>
<dbReference type="OrthoDB" id="9782559at2"/>
<feature type="transmembrane region" description="Helical" evidence="1">
    <location>
        <begin position="194"/>
        <end position="215"/>
    </location>
</feature>
<feature type="transmembrane region" description="Helical" evidence="1">
    <location>
        <begin position="47"/>
        <end position="67"/>
    </location>
</feature>
<dbReference type="InterPro" id="IPR011672">
    <property type="entry name" value="DUF1614"/>
</dbReference>
<evidence type="ECO:0000256" key="1">
    <source>
        <dbReference type="SAM" id="Phobius"/>
    </source>
</evidence>